<evidence type="ECO:0000259" key="1">
    <source>
        <dbReference type="Pfam" id="PF14280"/>
    </source>
</evidence>
<comment type="caution">
    <text evidence="2">The sequence shown here is derived from an EMBL/GenBank/DDBJ whole genome shotgun (WGS) entry which is preliminary data.</text>
</comment>
<dbReference type="EMBL" id="QJSL01000034">
    <property type="protein sequence ID" value="RXW26427.1"/>
    <property type="molecule type" value="Genomic_DNA"/>
</dbReference>
<proteinExistence type="predicted"/>
<evidence type="ECO:0000313" key="2">
    <source>
        <dbReference type="EMBL" id="RXW26427.1"/>
    </source>
</evidence>
<evidence type="ECO:0000313" key="3">
    <source>
        <dbReference type="Proteomes" id="UP000290875"/>
    </source>
</evidence>
<dbReference type="InterPro" id="IPR025375">
    <property type="entry name" value="DUF4365"/>
</dbReference>
<dbReference type="Proteomes" id="UP000290875">
    <property type="component" value="Unassembled WGS sequence"/>
</dbReference>
<accession>A0A4Q2E0L6</accession>
<sequence>MPKKRRSISQVKEDISIRVLREKLPREWVVHSYGADYGIDCVVELFDFIDDSESIAETLGENFFVQLKSSDCIEYCTRKAYARGNVTKGNLTEDKSDFVEIPVAKFKLDISDVLTVQSIGIAIPVLLILVDTNTEKAFFICLNDYIDKVLIPEDPNYSKKDSKTIYIPLENEILDDEDALIPLRAYGKRSKMYGAFSLFNYQLKEINRLQGKAAVQFPVSFDEAIEMVNNFIVIALRQDIWSGHEFWKPMVWSQKELIQLQIDIDKEVKPEHYEHLLSYCSEVVWHKLTNLSNMYEELVREWFMPTLLATLTSARPK</sequence>
<organism evidence="2 3">
    <name type="scientific">Enterobacter cloacae</name>
    <dbReference type="NCBI Taxonomy" id="550"/>
    <lineage>
        <taxon>Bacteria</taxon>
        <taxon>Pseudomonadati</taxon>
        <taxon>Pseudomonadota</taxon>
        <taxon>Gammaproteobacteria</taxon>
        <taxon>Enterobacterales</taxon>
        <taxon>Enterobacteriaceae</taxon>
        <taxon>Enterobacter</taxon>
        <taxon>Enterobacter cloacae complex</taxon>
    </lineage>
</organism>
<reference evidence="2 3" key="1">
    <citation type="submission" date="2018-06" db="EMBL/GenBank/DDBJ databases">
        <title>Carbapenemase-producing Enterobacteriaceae present in wastewater treatment plant effluent and nearby surface waters in the US.</title>
        <authorList>
            <person name="Mathys D.A."/>
            <person name="Mollenkopf D.F."/>
            <person name="Feicht S.M."/>
            <person name="Adams R.J."/>
            <person name="Albers A.L."/>
            <person name="Grooters S.V."/>
            <person name="Stuever D.M."/>
            <person name="Daniels J.B."/>
            <person name="Wittum T.E."/>
        </authorList>
    </citation>
    <scope>NUCLEOTIDE SEQUENCE [LARGE SCALE GENOMIC DNA]</scope>
    <source>
        <strain evidence="2 3">GEO_4_Eff_A</strain>
    </source>
</reference>
<feature type="domain" description="DUF4365" evidence="1">
    <location>
        <begin position="13"/>
        <end position="178"/>
    </location>
</feature>
<dbReference type="Pfam" id="PF14280">
    <property type="entry name" value="DUF4365"/>
    <property type="match status" value="1"/>
</dbReference>
<dbReference type="AlphaFoldDB" id="A0A4Q2E0L6"/>
<dbReference type="RefSeq" id="WP_129325383.1">
    <property type="nucleotide sequence ID" value="NZ_QJSL01000034.1"/>
</dbReference>
<protein>
    <recommendedName>
        <fullName evidence="1">DUF4365 domain-containing protein</fullName>
    </recommendedName>
</protein>
<name>A0A4Q2E0L6_ENTCL</name>
<gene>
    <name evidence="2" type="ORF">DM877_24585</name>
</gene>